<feature type="coiled-coil region" evidence="1">
    <location>
        <begin position="18"/>
        <end position="45"/>
    </location>
</feature>
<proteinExistence type="predicted"/>
<protein>
    <submittedName>
        <fullName evidence="2">Uncharacterized protein</fullName>
    </submittedName>
</protein>
<evidence type="ECO:0000313" key="3">
    <source>
        <dbReference type="Proteomes" id="UP001195483"/>
    </source>
</evidence>
<keyword evidence="3" id="KW-1185">Reference proteome</keyword>
<sequence length="71" mass="8084">MGHEGQEDTSMDCSPISRDTIDNDVSILLERKQQLKEKIEQYEQLKLVTQSGTKVKCIVKHRAKTPAQSKI</sequence>
<evidence type="ECO:0000313" key="2">
    <source>
        <dbReference type="EMBL" id="KAK3585571.1"/>
    </source>
</evidence>
<reference evidence="2" key="2">
    <citation type="journal article" date="2021" name="Genome Biol. Evol.">
        <title>Developing a high-quality reference genome for a parasitic bivalve with doubly uniparental inheritance (Bivalvia: Unionida).</title>
        <authorList>
            <person name="Smith C.H."/>
        </authorList>
    </citation>
    <scope>NUCLEOTIDE SEQUENCE</scope>
    <source>
        <strain evidence="2">CHS0354</strain>
        <tissue evidence="2">Mantle</tissue>
    </source>
</reference>
<dbReference type="EMBL" id="JAEAOA010002152">
    <property type="protein sequence ID" value="KAK3585571.1"/>
    <property type="molecule type" value="Genomic_DNA"/>
</dbReference>
<name>A0AAE0VPV4_9BIVA</name>
<evidence type="ECO:0000256" key="1">
    <source>
        <dbReference type="SAM" id="Coils"/>
    </source>
</evidence>
<keyword evidence="1" id="KW-0175">Coiled coil</keyword>
<dbReference type="Proteomes" id="UP001195483">
    <property type="component" value="Unassembled WGS sequence"/>
</dbReference>
<organism evidence="2 3">
    <name type="scientific">Potamilus streckersoni</name>
    <dbReference type="NCBI Taxonomy" id="2493646"/>
    <lineage>
        <taxon>Eukaryota</taxon>
        <taxon>Metazoa</taxon>
        <taxon>Spiralia</taxon>
        <taxon>Lophotrochozoa</taxon>
        <taxon>Mollusca</taxon>
        <taxon>Bivalvia</taxon>
        <taxon>Autobranchia</taxon>
        <taxon>Heteroconchia</taxon>
        <taxon>Palaeoheterodonta</taxon>
        <taxon>Unionida</taxon>
        <taxon>Unionoidea</taxon>
        <taxon>Unionidae</taxon>
        <taxon>Ambleminae</taxon>
        <taxon>Lampsilini</taxon>
        <taxon>Potamilus</taxon>
    </lineage>
</organism>
<reference evidence="2" key="1">
    <citation type="journal article" date="2021" name="Genome Biol. Evol.">
        <title>A High-Quality Reference Genome for a Parasitic Bivalve with Doubly Uniparental Inheritance (Bivalvia: Unionida).</title>
        <authorList>
            <person name="Smith C.H."/>
        </authorList>
    </citation>
    <scope>NUCLEOTIDE SEQUENCE</scope>
    <source>
        <strain evidence="2">CHS0354</strain>
    </source>
</reference>
<accession>A0AAE0VPV4</accession>
<gene>
    <name evidence="2" type="ORF">CHS0354_036758</name>
</gene>
<reference evidence="2" key="3">
    <citation type="submission" date="2023-05" db="EMBL/GenBank/DDBJ databases">
        <authorList>
            <person name="Smith C.H."/>
        </authorList>
    </citation>
    <scope>NUCLEOTIDE SEQUENCE</scope>
    <source>
        <strain evidence="2">CHS0354</strain>
        <tissue evidence="2">Mantle</tissue>
    </source>
</reference>
<comment type="caution">
    <text evidence="2">The sequence shown here is derived from an EMBL/GenBank/DDBJ whole genome shotgun (WGS) entry which is preliminary data.</text>
</comment>
<dbReference type="AlphaFoldDB" id="A0AAE0VPV4"/>